<dbReference type="Proteomes" id="UP000652761">
    <property type="component" value="Unassembled WGS sequence"/>
</dbReference>
<evidence type="ECO:0000256" key="5">
    <source>
        <dbReference type="ARBA" id="ARBA00022801"/>
    </source>
</evidence>
<evidence type="ECO:0000313" key="16">
    <source>
        <dbReference type="Proteomes" id="UP000652761"/>
    </source>
</evidence>
<keyword evidence="4 12" id="KW-0863">Zinc-finger</keyword>
<evidence type="ECO:0000256" key="12">
    <source>
        <dbReference type="RuleBase" id="RU367080"/>
    </source>
</evidence>
<feature type="region of interest" description="Disordered" evidence="13">
    <location>
        <begin position="221"/>
        <end position="244"/>
    </location>
</feature>
<evidence type="ECO:0000256" key="9">
    <source>
        <dbReference type="ARBA" id="ARBA00047761"/>
    </source>
</evidence>
<dbReference type="InterPro" id="IPR007308">
    <property type="entry name" value="Rtr1/RPAP2_dom"/>
</dbReference>
<keyword evidence="3 12" id="KW-0479">Metal-binding</keyword>
<feature type="compositionally biased region" description="Basic and acidic residues" evidence="13">
    <location>
        <begin position="344"/>
        <end position="360"/>
    </location>
</feature>
<evidence type="ECO:0000256" key="7">
    <source>
        <dbReference type="ARBA" id="ARBA00022912"/>
    </source>
</evidence>
<dbReference type="PANTHER" id="PTHR14732">
    <property type="entry name" value="RNA POLYMERASE II SUBUNIT B1 CTD PHOSPHATASE RPAP2-RELATED"/>
    <property type="match status" value="1"/>
</dbReference>
<evidence type="ECO:0000256" key="2">
    <source>
        <dbReference type="ARBA" id="ARBA00005676"/>
    </source>
</evidence>
<comment type="subcellular location">
    <subcellularLocation>
        <location evidence="1 12">Nucleus</location>
    </subcellularLocation>
</comment>
<dbReference type="GO" id="GO:0043175">
    <property type="term" value="F:RNA polymerase core enzyme binding"/>
    <property type="evidence" value="ECO:0007669"/>
    <property type="project" value="UniProtKB-UniRule"/>
</dbReference>
<dbReference type="GO" id="GO:0008270">
    <property type="term" value="F:zinc ion binding"/>
    <property type="evidence" value="ECO:0007669"/>
    <property type="project" value="UniProtKB-KW"/>
</dbReference>
<reference evidence="15" key="1">
    <citation type="submission" date="2017-07" db="EMBL/GenBank/DDBJ databases">
        <title>Taro Niue Genome Assembly and Annotation.</title>
        <authorList>
            <person name="Atibalentja N."/>
            <person name="Keating K."/>
            <person name="Fields C.J."/>
        </authorList>
    </citation>
    <scope>NUCLEOTIDE SEQUENCE</scope>
    <source>
        <strain evidence="15">Niue_2</strain>
        <tissue evidence="15">Leaf</tissue>
    </source>
</reference>
<evidence type="ECO:0000313" key="15">
    <source>
        <dbReference type="EMBL" id="MQM07596.1"/>
    </source>
</evidence>
<dbReference type="Gene3D" id="1.25.40.820">
    <property type="match status" value="1"/>
</dbReference>
<comment type="caution">
    <text evidence="15">The sequence shown here is derived from an EMBL/GenBank/DDBJ whole genome shotgun (WGS) entry which is preliminary data.</text>
</comment>
<evidence type="ECO:0000256" key="4">
    <source>
        <dbReference type="ARBA" id="ARBA00022771"/>
    </source>
</evidence>
<evidence type="ECO:0000256" key="8">
    <source>
        <dbReference type="ARBA" id="ARBA00023242"/>
    </source>
</evidence>
<keyword evidence="5 12" id="KW-0378">Hydrolase</keyword>
<accession>A0A843WIQ8</accession>
<evidence type="ECO:0000256" key="3">
    <source>
        <dbReference type="ARBA" id="ARBA00022723"/>
    </source>
</evidence>
<comment type="catalytic activity">
    <reaction evidence="9 12">
        <text>O-phospho-L-seryl-[protein] + H2O = L-seryl-[protein] + phosphate</text>
        <dbReference type="Rhea" id="RHEA:20629"/>
        <dbReference type="Rhea" id="RHEA-COMP:9863"/>
        <dbReference type="Rhea" id="RHEA-COMP:11604"/>
        <dbReference type="ChEBI" id="CHEBI:15377"/>
        <dbReference type="ChEBI" id="CHEBI:29999"/>
        <dbReference type="ChEBI" id="CHEBI:43474"/>
        <dbReference type="ChEBI" id="CHEBI:83421"/>
        <dbReference type="EC" id="3.1.3.16"/>
    </reaction>
</comment>
<dbReference type="GO" id="GO:0008420">
    <property type="term" value="F:RNA polymerase II CTD heptapeptide repeat phosphatase activity"/>
    <property type="evidence" value="ECO:0007669"/>
    <property type="project" value="UniProtKB-UniRule"/>
</dbReference>
<keyword evidence="8 12" id="KW-0539">Nucleus</keyword>
<keyword evidence="16" id="KW-1185">Reference proteome</keyword>
<dbReference type="GO" id="GO:0005737">
    <property type="term" value="C:cytoplasm"/>
    <property type="evidence" value="ECO:0007669"/>
    <property type="project" value="TreeGrafter"/>
</dbReference>
<dbReference type="PROSITE" id="PS51479">
    <property type="entry name" value="ZF_RTR1"/>
    <property type="match status" value="1"/>
</dbReference>
<evidence type="ECO:0000256" key="11">
    <source>
        <dbReference type="PROSITE-ProRule" id="PRU00812"/>
    </source>
</evidence>
<evidence type="ECO:0000256" key="6">
    <source>
        <dbReference type="ARBA" id="ARBA00022833"/>
    </source>
</evidence>
<name>A0A843WIQ8_COLES</name>
<comment type="catalytic activity">
    <reaction evidence="10 12">
        <text>O-phospho-L-threonyl-[protein] + H2O = L-threonyl-[protein] + phosphate</text>
        <dbReference type="Rhea" id="RHEA:47004"/>
        <dbReference type="Rhea" id="RHEA-COMP:11060"/>
        <dbReference type="Rhea" id="RHEA-COMP:11605"/>
        <dbReference type="ChEBI" id="CHEBI:15377"/>
        <dbReference type="ChEBI" id="CHEBI:30013"/>
        <dbReference type="ChEBI" id="CHEBI:43474"/>
        <dbReference type="ChEBI" id="CHEBI:61977"/>
        <dbReference type="EC" id="3.1.3.16"/>
    </reaction>
</comment>
<feature type="region of interest" description="Disordered" evidence="13">
    <location>
        <begin position="302"/>
        <end position="375"/>
    </location>
</feature>
<evidence type="ECO:0000256" key="10">
    <source>
        <dbReference type="ARBA" id="ARBA00048336"/>
    </source>
</evidence>
<keyword evidence="7 12" id="KW-0904">Protein phosphatase</keyword>
<protein>
    <recommendedName>
        <fullName evidence="12">RNA polymerase II subunit B1 CTD phosphatase RPAP2 homolog</fullName>
        <ecNumber evidence="12">3.1.3.16</ecNumber>
    </recommendedName>
</protein>
<proteinExistence type="inferred from homology"/>
<evidence type="ECO:0000256" key="1">
    <source>
        <dbReference type="ARBA" id="ARBA00004123"/>
    </source>
</evidence>
<keyword evidence="6 12" id="KW-0862">Zinc</keyword>
<dbReference type="OrthoDB" id="2590500at2759"/>
<evidence type="ECO:0000259" key="14">
    <source>
        <dbReference type="PROSITE" id="PS51479"/>
    </source>
</evidence>
<dbReference type="InterPro" id="IPR038534">
    <property type="entry name" value="Rtr1/RPAP2_sf"/>
</dbReference>
<feature type="compositionally biased region" description="Basic and acidic residues" evidence="13">
    <location>
        <begin position="222"/>
        <end position="244"/>
    </location>
</feature>
<sequence length="470" mass="51287">MGNLNPPPPSQTGQRTLARGERWVSMAKVEEEGEGDELTLSAAIHRVQLALLDDGPCTDRQLFAAGGLLSRPDYEDVVVERSIVGLCGYPACPNPLPADRPRRGHYRISLSEHKVYDLEETYKFCSEACVVGSRAFSGSLQPERCPSTGPGRVAELLRLFEDLSFQRRPGPRRRRPRRAAEEDGDFGFSKLTIHEKSEVASGDVTVEEWIGPSNAIEGYVPQRERNQGADVKRKAKSKPKEKPMPAKFSIDIDEIASEFASSVIVGEPFSIAAPGPSSSVLASNGLEQGVPRLEDAHVGKGEVNEKGQLKEPPALKSSLKTSGAKSRNRTVKWADEENVEALEESARSVAREVSEQRRESSTTLSEEDEDSSQRLASAEACVAALVQAADSVASGELESVDAATEAGIVILPLPIDSEEMDFEADEDAFEFDKGFVKWPKKTVLLDTDMFEVEDSWHDTPPEGFCLTVGT</sequence>
<dbReference type="EMBL" id="NMUH01003908">
    <property type="protein sequence ID" value="MQM07596.1"/>
    <property type="molecule type" value="Genomic_DNA"/>
</dbReference>
<dbReference type="AlphaFoldDB" id="A0A843WIQ8"/>
<dbReference type="PANTHER" id="PTHR14732:SF0">
    <property type="entry name" value="RNA POLYMERASE II SUBUNIT B1 CTD PHOSPHATASE RPAP2-RELATED"/>
    <property type="match status" value="1"/>
</dbReference>
<comment type="similarity">
    <text evidence="2 11 12">Belongs to the RPAP2 family.</text>
</comment>
<evidence type="ECO:0000256" key="13">
    <source>
        <dbReference type="SAM" id="MobiDB-lite"/>
    </source>
</evidence>
<dbReference type="Pfam" id="PF04181">
    <property type="entry name" value="RPAP2_Rtr1"/>
    <property type="match status" value="1"/>
</dbReference>
<dbReference type="EC" id="3.1.3.16" evidence="12"/>
<comment type="function">
    <text evidence="12">Putative RNA polymerase II subunit B1 C-terminal domain (CTD) phosphatase involved in RNA polymerase II transcription regulation.</text>
</comment>
<organism evidence="15 16">
    <name type="scientific">Colocasia esculenta</name>
    <name type="common">Wild taro</name>
    <name type="synonym">Arum esculentum</name>
    <dbReference type="NCBI Taxonomy" id="4460"/>
    <lineage>
        <taxon>Eukaryota</taxon>
        <taxon>Viridiplantae</taxon>
        <taxon>Streptophyta</taxon>
        <taxon>Embryophyta</taxon>
        <taxon>Tracheophyta</taxon>
        <taxon>Spermatophyta</taxon>
        <taxon>Magnoliopsida</taxon>
        <taxon>Liliopsida</taxon>
        <taxon>Araceae</taxon>
        <taxon>Aroideae</taxon>
        <taxon>Colocasieae</taxon>
        <taxon>Colocasia</taxon>
    </lineage>
</organism>
<dbReference type="InterPro" id="IPR039693">
    <property type="entry name" value="Rtr1/RPAP2"/>
</dbReference>
<gene>
    <name evidence="15" type="ORF">Taro_040436</name>
</gene>
<feature type="domain" description="RTR1-type" evidence="14">
    <location>
        <begin position="64"/>
        <end position="149"/>
    </location>
</feature>
<dbReference type="GO" id="GO:0005634">
    <property type="term" value="C:nucleus"/>
    <property type="evidence" value="ECO:0007669"/>
    <property type="project" value="UniProtKB-SubCell"/>
</dbReference>